<evidence type="ECO:0000313" key="1">
    <source>
        <dbReference type="EMBL" id="NIJ22587.1"/>
    </source>
</evidence>
<proteinExistence type="predicted"/>
<dbReference type="RefSeq" id="WP_140047815.1">
    <property type="nucleotide sequence ID" value="NZ_BAAAEV010000001.1"/>
</dbReference>
<organism evidence="1 2">
    <name type="scientific">Sphingomonas japonica</name>
    <dbReference type="NCBI Taxonomy" id="511662"/>
    <lineage>
        <taxon>Bacteria</taxon>
        <taxon>Pseudomonadati</taxon>
        <taxon>Pseudomonadota</taxon>
        <taxon>Alphaproteobacteria</taxon>
        <taxon>Sphingomonadales</taxon>
        <taxon>Sphingomonadaceae</taxon>
        <taxon>Sphingomonas</taxon>
    </lineage>
</organism>
<evidence type="ECO:0000313" key="2">
    <source>
        <dbReference type="Proteomes" id="UP000788153"/>
    </source>
</evidence>
<dbReference type="Proteomes" id="UP000788153">
    <property type="component" value="Unassembled WGS sequence"/>
</dbReference>
<sequence length="62" mass="6264">MLIPENCACASIPRDAGALSAFAALREGGDGSTPNAAVPTAVVVVIDSIIRVGRLKSLLSID</sequence>
<reference evidence="1 2" key="1">
    <citation type="submission" date="2020-03" db="EMBL/GenBank/DDBJ databases">
        <title>Genomic Encyclopedia of Type Strains, Phase IV (KMG-IV): sequencing the most valuable type-strain genomes for metagenomic binning, comparative biology and taxonomic classification.</title>
        <authorList>
            <person name="Goeker M."/>
        </authorList>
    </citation>
    <scope>NUCLEOTIDE SEQUENCE [LARGE SCALE GENOMIC DNA]</scope>
    <source>
        <strain evidence="1 2">DSM 22753</strain>
    </source>
</reference>
<comment type="caution">
    <text evidence="1">The sequence shown here is derived from an EMBL/GenBank/DDBJ whole genome shotgun (WGS) entry which is preliminary data.</text>
</comment>
<accession>A0ABX0TZI6</accession>
<name>A0ABX0TZI6_9SPHN</name>
<protein>
    <submittedName>
        <fullName evidence="1">Uncharacterized protein</fullName>
    </submittedName>
</protein>
<dbReference type="EMBL" id="JAASQP010000001">
    <property type="protein sequence ID" value="NIJ22587.1"/>
    <property type="molecule type" value="Genomic_DNA"/>
</dbReference>
<gene>
    <name evidence="1" type="ORF">FHT01_000129</name>
</gene>
<keyword evidence="2" id="KW-1185">Reference proteome</keyword>